<accession>A0A2P2DYS7</accession>
<dbReference type="InterPro" id="IPR008258">
    <property type="entry name" value="Transglycosylase_SLT_dom_1"/>
</dbReference>
<dbReference type="PANTHER" id="PTHR37423:SF2">
    <property type="entry name" value="MEMBRANE-BOUND LYTIC MUREIN TRANSGLYCOSYLASE C"/>
    <property type="match status" value="1"/>
</dbReference>
<dbReference type="EMBL" id="BFBB01000003">
    <property type="protein sequence ID" value="GBF49789.1"/>
    <property type="molecule type" value="Genomic_DNA"/>
</dbReference>
<dbReference type="Gene3D" id="1.25.40.10">
    <property type="entry name" value="Tetratricopeptide repeat domain"/>
    <property type="match status" value="1"/>
</dbReference>
<dbReference type="RefSeq" id="WP_108974977.1">
    <property type="nucleotide sequence ID" value="NZ_BFBB01000003.1"/>
</dbReference>
<comment type="similarity">
    <text evidence="1">Belongs to the transglycosylase Slt family.</text>
</comment>
<reference evidence="4 5" key="1">
    <citation type="submission" date="2018-02" db="EMBL/GenBank/DDBJ databases">
        <title>Novel Leptospira species isolated from soil and water in Japan.</title>
        <authorList>
            <person name="Nakao R."/>
            <person name="Masuzawa T."/>
        </authorList>
    </citation>
    <scope>NUCLEOTIDE SEQUENCE [LARGE SCALE GENOMIC DNA]</scope>
    <source>
        <strain evidence="4 5">YH101</strain>
    </source>
</reference>
<dbReference type="Gene3D" id="1.10.530.10">
    <property type="match status" value="1"/>
</dbReference>
<protein>
    <submittedName>
        <fullName evidence="4">Transglycosylase</fullName>
    </submittedName>
</protein>
<dbReference type="InterPro" id="IPR011990">
    <property type="entry name" value="TPR-like_helical_dom_sf"/>
</dbReference>
<dbReference type="OrthoDB" id="9815002at2"/>
<sequence>MRFFWVASRFLILCLLSTELIAEEDIYYWVKSHQWDKIEEKFKRSSPTRESEVFSLIEFHDKAPNGNSETRFRYMISLVRGVFVSETGPEETKKILTQSMPIQTTLFKLTYWKLYNEISLRNHFNNDEKIQYLSRLNFEEDPICRKAFDEMIRLLAIENRWKDIIEKTANIQEAVKYYIVTPDSQYRLGKAKLMLGDEDGALDEWIKCIQKDSTQEYTIQYIAADLGKWKGNNFIHQLPVSELSLFIPAINQADKEAIFRSRPELFSSRLQYYQGFKYLSLQLTKLDRTEELFRVLKSNRAFVELDPSWISNLADILYQQNKFNKAIELVKTYGSKDPGTYRILAASYDRLNENDLYFENLVLYLSKYPFNLFYQDRLIEFLVKGKSSDLDFAPLAKFEKAIAEIPNLPVKGRLVYWYLRALESKSETDRLKKELKRYYYLCPGSYYTRVIREEFILKIKESKEPENPTYNRDALFEYLSYTAGIPEESNSILGRNLAFAYPKGAYELGTRLSNAQGKVQSSRMLSLAADYFRVGEDALGLSLVNHYTLKEKLSEEDKEELLVGIGDQSKNTYYSAFYTRSLLKRYLIPDDPILLPTAISSRIFPRPHRELVKKYSEENQISEDMVYALMRQESFFKETATSRSNARGLMQIMPATGRELAQKMGISEYSLYSPYISIRLGTKFLAYLLRSNENQLRWASIAYNGGPGNLRKWKKAVYRGDFNHFLEDLPVKESRDYCRIVVSNYYAYDIMKKYHKL</sequence>
<evidence type="ECO:0000259" key="3">
    <source>
        <dbReference type="Pfam" id="PF01464"/>
    </source>
</evidence>
<evidence type="ECO:0000313" key="5">
    <source>
        <dbReference type="Proteomes" id="UP000245133"/>
    </source>
</evidence>
<feature type="chain" id="PRO_5015163352" evidence="2">
    <location>
        <begin position="23"/>
        <end position="757"/>
    </location>
</feature>
<dbReference type="PANTHER" id="PTHR37423">
    <property type="entry name" value="SOLUBLE LYTIC MUREIN TRANSGLYCOSYLASE-RELATED"/>
    <property type="match status" value="1"/>
</dbReference>
<keyword evidence="5" id="KW-1185">Reference proteome</keyword>
<proteinExistence type="inferred from homology"/>
<dbReference type="Proteomes" id="UP000245133">
    <property type="component" value="Unassembled WGS sequence"/>
</dbReference>
<dbReference type="Pfam" id="PF01464">
    <property type="entry name" value="SLT"/>
    <property type="match status" value="1"/>
</dbReference>
<dbReference type="CDD" id="cd13401">
    <property type="entry name" value="Slt70-like"/>
    <property type="match status" value="1"/>
</dbReference>
<dbReference type="SUPFAM" id="SSF48452">
    <property type="entry name" value="TPR-like"/>
    <property type="match status" value="1"/>
</dbReference>
<dbReference type="AlphaFoldDB" id="A0A2P2DYS7"/>
<dbReference type="InterPro" id="IPR023346">
    <property type="entry name" value="Lysozyme-like_dom_sf"/>
</dbReference>
<name>A0A2P2DYS7_9LEPT</name>
<keyword evidence="2" id="KW-0732">Signal</keyword>
<dbReference type="SUPFAM" id="SSF53955">
    <property type="entry name" value="Lysozyme-like"/>
    <property type="match status" value="1"/>
</dbReference>
<evidence type="ECO:0000256" key="2">
    <source>
        <dbReference type="SAM" id="SignalP"/>
    </source>
</evidence>
<feature type="domain" description="Transglycosylase SLT" evidence="3">
    <location>
        <begin position="611"/>
        <end position="724"/>
    </location>
</feature>
<evidence type="ECO:0000256" key="1">
    <source>
        <dbReference type="ARBA" id="ARBA00007734"/>
    </source>
</evidence>
<evidence type="ECO:0000313" key="4">
    <source>
        <dbReference type="EMBL" id="GBF49789.1"/>
    </source>
</evidence>
<comment type="caution">
    <text evidence="4">The sequence shown here is derived from an EMBL/GenBank/DDBJ whole genome shotgun (WGS) entry which is preliminary data.</text>
</comment>
<organism evidence="4 5">
    <name type="scientific">Leptospira ryugenii</name>
    <dbReference type="NCBI Taxonomy" id="1917863"/>
    <lineage>
        <taxon>Bacteria</taxon>
        <taxon>Pseudomonadati</taxon>
        <taxon>Spirochaetota</taxon>
        <taxon>Spirochaetia</taxon>
        <taxon>Leptospirales</taxon>
        <taxon>Leptospiraceae</taxon>
        <taxon>Leptospira</taxon>
    </lineage>
</organism>
<gene>
    <name evidence="4" type="ORF">LPTSP4_13080</name>
</gene>
<feature type="signal peptide" evidence="2">
    <location>
        <begin position="1"/>
        <end position="22"/>
    </location>
</feature>